<organism evidence="8 9">
    <name type="scientific">Neotamlana laminarinivorans</name>
    <dbReference type="NCBI Taxonomy" id="2883124"/>
    <lineage>
        <taxon>Bacteria</taxon>
        <taxon>Pseudomonadati</taxon>
        <taxon>Bacteroidota</taxon>
        <taxon>Flavobacteriia</taxon>
        <taxon>Flavobacteriales</taxon>
        <taxon>Flavobacteriaceae</taxon>
        <taxon>Neotamlana</taxon>
    </lineage>
</organism>
<comment type="subcellular location">
    <subcellularLocation>
        <location evidence="1">Golgi apparatus membrane</location>
        <topology evidence="1">Single-pass type II membrane protein</topology>
    </subcellularLocation>
</comment>
<keyword evidence="5" id="KW-1133">Transmembrane helix</keyword>
<gene>
    <name evidence="8" type="ORF">LG649_07310</name>
</gene>
<keyword evidence="6" id="KW-0333">Golgi apparatus</keyword>
<evidence type="ECO:0000256" key="2">
    <source>
        <dbReference type="ARBA" id="ARBA00022692"/>
    </source>
</evidence>
<name>A0A9X1HZH9_9FLAO</name>
<keyword evidence="2" id="KW-0812">Transmembrane</keyword>
<evidence type="ECO:0000256" key="1">
    <source>
        <dbReference type="ARBA" id="ARBA00004323"/>
    </source>
</evidence>
<evidence type="ECO:0000256" key="3">
    <source>
        <dbReference type="ARBA" id="ARBA00022801"/>
    </source>
</evidence>
<evidence type="ECO:0000313" key="8">
    <source>
        <dbReference type="EMBL" id="MCB4798646.1"/>
    </source>
</evidence>
<evidence type="ECO:0000256" key="5">
    <source>
        <dbReference type="ARBA" id="ARBA00022989"/>
    </source>
</evidence>
<proteinExistence type="predicted"/>
<sequence length="461" mass="53137">MTLTKNNIIKLILSSIIIFAVSCNKEEIGFSEKNDTNIYIIPEYNETYNDSILKAVLHEELTILNTSFLKDATTKSDGEMEIDKSNPKKVYVHYLPWFQSKDYDGYWGQHWTMTNRNPDNLDQNGLQEIASYYNPLIGPYSSSDPDLQEYHFLLMKLSGIDGVIFDWYGSRDIHDYGLIKQATETFIPKLENVGLDFSIMYEDRVAYINIDGNESTPVERAKKDFNYIKQEYFTSSNYLEFNGNKIISVFGPHYLTNAHEWGAINSVFNTSDTPSLISLWGLSNNLGGYFNGEFLWVAPDHLAAQDYFYNTYANTNEINIGSTYPGFKSYYAEGGWSDGINNWELPENNGLTFIETLNNSSLKSADFIQLITWNDFGEGTMLEPTAQFGYKYLTMLQEYTGSKFDENDLATATKLYNARKTYNNNPRIQNILNNSYIYMKQLKINRVNRILQAIDRYHESI</sequence>
<dbReference type="PANTHER" id="PTHR13572">
    <property type="entry name" value="ENDO-ALPHA-1,2-MANNOSIDASE"/>
    <property type="match status" value="1"/>
</dbReference>
<keyword evidence="3" id="KW-0378">Hydrolase</keyword>
<dbReference type="PANTHER" id="PTHR13572:SF4">
    <property type="entry name" value="RE57134P"/>
    <property type="match status" value="1"/>
</dbReference>
<dbReference type="EMBL" id="JAJAPW010000003">
    <property type="protein sequence ID" value="MCB4798646.1"/>
    <property type="molecule type" value="Genomic_DNA"/>
</dbReference>
<evidence type="ECO:0008006" key="10">
    <source>
        <dbReference type="Google" id="ProtNLM"/>
    </source>
</evidence>
<dbReference type="Proteomes" id="UP001139199">
    <property type="component" value="Unassembled WGS sequence"/>
</dbReference>
<dbReference type="Gene3D" id="3.20.20.80">
    <property type="entry name" value="Glycosidases"/>
    <property type="match status" value="1"/>
</dbReference>
<comment type="caution">
    <text evidence="8">The sequence shown here is derived from an EMBL/GenBank/DDBJ whole genome shotgun (WGS) entry which is preliminary data.</text>
</comment>
<reference evidence="8" key="1">
    <citation type="submission" date="2021-10" db="EMBL/GenBank/DDBJ databases">
        <title>Tamlana sargassums sp. nov., and Tamlana laminarinivorans sp. nov., two new bacteria isolated from the brown alga.</title>
        <authorList>
            <person name="Li J."/>
        </authorList>
    </citation>
    <scope>NUCLEOTIDE SEQUENCE</scope>
    <source>
        <strain evidence="8">PT2-4</strain>
    </source>
</reference>
<evidence type="ECO:0000256" key="6">
    <source>
        <dbReference type="ARBA" id="ARBA00023034"/>
    </source>
</evidence>
<keyword evidence="7" id="KW-0472">Membrane</keyword>
<evidence type="ECO:0000313" key="9">
    <source>
        <dbReference type="Proteomes" id="UP001139199"/>
    </source>
</evidence>
<evidence type="ECO:0000256" key="4">
    <source>
        <dbReference type="ARBA" id="ARBA00022968"/>
    </source>
</evidence>
<dbReference type="AlphaFoldDB" id="A0A9X1HZH9"/>
<dbReference type="PROSITE" id="PS51257">
    <property type="entry name" value="PROKAR_LIPOPROTEIN"/>
    <property type="match status" value="1"/>
</dbReference>
<keyword evidence="4" id="KW-0735">Signal-anchor</keyword>
<dbReference type="GO" id="GO:0004559">
    <property type="term" value="F:alpha-mannosidase activity"/>
    <property type="evidence" value="ECO:0007669"/>
    <property type="project" value="TreeGrafter"/>
</dbReference>
<accession>A0A9X1HZH9</accession>
<dbReference type="InterPro" id="IPR026071">
    <property type="entry name" value="Glyco_Hydrolase_99"/>
</dbReference>
<keyword evidence="9" id="KW-1185">Reference proteome</keyword>
<evidence type="ECO:0000256" key="7">
    <source>
        <dbReference type="ARBA" id="ARBA00023136"/>
    </source>
</evidence>
<dbReference type="RefSeq" id="WP_226542835.1">
    <property type="nucleotide sequence ID" value="NZ_JAJAPW010000003.1"/>
</dbReference>
<protein>
    <recommendedName>
        <fullName evidence="10">Glycosyl hydrolase family 99</fullName>
    </recommendedName>
</protein>
<dbReference type="CDD" id="cd11575">
    <property type="entry name" value="GH99_GH71_like_3"/>
    <property type="match status" value="1"/>
</dbReference>